<evidence type="ECO:0000256" key="2">
    <source>
        <dbReference type="ARBA" id="ARBA00004585"/>
    </source>
</evidence>
<keyword evidence="16" id="KW-0472">Membrane</keyword>
<protein>
    <recommendedName>
        <fullName evidence="5">RING-type E3 ubiquitin transferase</fullName>
        <ecNumber evidence="5">2.3.2.27</ecNumber>
    </recommendedName>
    <alternativeName>
        <fullName evidence="18">Peroxin-10</fullName>
    </alternativeName>
</protein>
<evidence type="ECO:0000256" key="10">
    <source>
        <dbReference type="ARBA" id="ARBA00022723"/>
    </source>
</evidence>
<dbReference type="InterPro" id="IPR013083">
    <property type="entry name" value="Znf_RING/FYVE/PHD"/>
</dbReference>
<evidence type="ECO:0000256" key="19">
    <source>
        <dbReference type="PROSITE-ProRule" id="PRU00175"/>
    </source>
</evidence>
<dbReference type="EMBL" id="JARKIF010000012">
    <property type="protein sequence ID" value="KAJ7626013.1"/>
    <property type="molecule type" value="Genomic_DNA"/>
</dbReference>
<dbReference type="PROSITE" id="PS50089">
    <property type="entry name" value="ZF_RING_2"/>
    <property type="match status" value="1"/>
</dbReference>
<accession>A0AAD7BNA9</accession>
<evidence type="ECO:0000256" key="7">
    <source>
        <dbReference type="ARBA" id="ARBA00022593"/>
    </source>
</evidence>
<keyword evidence="15" id="KW-1133">Transmembrane helix</keyword>
<dbReference type="SMART" id="SM00184">
    <property type="entry name" value="RING"/>
    <property type="match status" value="1"/>
</dbReference>
<evidence type="ECO:0000313" key="22">
    <source>
        <dbReference type="EMBL" id="KAJ7626013.1"/>
    </source>
</evidence>
<keyword evidence="14" id="KW-0653">Protein transport</keyword>
<keyword evidence="6" id="KW-0813">Transport</keyword>
<keyword evidence="10" id="KW-0479">Metal-binding</keyword>
<comment type="catalytic activity">
    <reaction evidence="1">
        <text>S-ubiquitinyl-[E2 ubiquitin-conjugating enzyme]-L-cysteine + [acceptor protein]-L-lysine = [E2 ubiquitin-conjugating enzyme]-L-cysteine + N(6)-ubiquitinyl-[acceptor protein]-L-lysine.</text>
        <dbReference type="EC" id="2.3.2.27"/>
    </reaction>
</comment>
<proteinExistence type="inferred from homology"/>
<keyword evidence="8" id="KW-0808">Transferase</keyword>
<dbReference type="Gene3D" id="3.30.40.10">
    <property type="entry name" value="Zinc/RING finger domain, C3HC4 (zinc finger)"/>
    <property type="match status" value="1"/>
</dbReference>
<dbReference type="PANTHER" id="PTHR23350:SF0">
    <property type="entry name" value="PEROXISOME BIOGENESIS FACTOR 10"/>
    <property type="match status" value="1"/>
</dbReference>
<reference evidence="22" key="1">
    <citation type="submission" date="2023-03" db="EMBL/GenBank/DDBJ databases">
        <title>Massive genome expansion in bonnet fungi (Mycena s.s.) driven by repeated elements and novel gene families across ecological guilds.</title>
        <authorList>
            <consortium name="Lawrence Berkeley National Laboratory"/>
            <person name="Harder C.B."/>
            <person name="Miyauchi S."/>
            <person name="Viragh M."/>
            <person name="Kuo A."/>
            <person name="Thoen E."/>
            <person name="Andreopoulos B."/>
            <person name="Lu D."/>
            <person name="Skrede I."/>
            <person name="Drula E."/>
            <person name="Henrissat B."/>
            <person name="Morin E."/>
            <person name="Kohler A."/>
            <person name="Barry K."/>
            <person name="LaButti K."/>
            <person name="Morin E."/>
            <person name="Salamov A."/>
            <person name="Lipzen A."/>
            <person name="Mereny Z."/>
            <person name="Hegedus B."/>
            <person name="Baldrian P."/>
            <person name="Stursova M."/>
            <person name="Weitz H."/>
            <person name="Taylor A."/>
            <person name="Grigoriev I.V."/>
            <person name="Nagy L.G."/>
            <person name="Martin F."/>
            <person name="Kauserud H."/>
        </authorList>
    </citation>
    <scope>NUCLEOTIDE SEQUENCE</scope>
    <source>
        <strain evidence="22">9284</strain>
    </source>
</reference>
<sequence length="243" mass="27811">MSFSTKHPDEWHLSPAELVAAIGHPLWVDADGVMLSLSPSSRQRIGQAMSEKRKHPNIRPSPRQETTADKKKAARAAKERARFAALQARIAEEERCERLAAEERSQRALRARLLREREAERASEALSTPAPALAESTPKTYWLTPDRPPDLPECKPHHRCDICLGPKSHPVSYTCGHSHCYVCIRAWLERHGECPLCRTMIAHEPFRHYGEEDSMKHDHPDWQDHSSVDYSWDGLVFPRRRGH</sequence>
<dbReference type="GO" id="GO:0005778">
    <property type="term" value="C:peroxisomal membrane"/>
    <property type="evidence" value="ECO:0007669"/>
    <property type="project" value="UniProtKB-SubCell"/>
</dbReference>
<evidence type="ECO:0000256" key="16">
    <source>
        <dbReference type="ARBA" id="ARBA00023136"/>
    </source>
</evidence>
<comment type="pathway">
    <text evidence="3">Protein modification; protein ubiquitination.</text>
</comment>
<evidence type="ECO:0000256" key="18">
    <source>
        <dbReference type="ARBA" id="ARBA00041230"/>
    </source>
</evidence>
<dbReference type="AlphaFoldDB" id="A0AAD7BNA9"/>
<evidence type="ECO:0000256" key="6">
    <source>
        <dbReference type="ARBA" id="ARBA00022448"/>
    </source>
</evidence>
<dbReference type="InterPro" id="IPR001841">
    <property type="entry name" value="Znf_RING"/>
</dbReference>
<dbReference type="SUPFAM" id="SSF57850">
    <property type="entry name" value="RING/U-box"/>
    <property type="match status" value="1"/>
</dbReference>
<evidence type="ECO:0000256" key="15">
    <source>
        <dbReference type="ARBA" id="ARBA00022989"/>
    </source>
</evidence>
<evidence type="ECO:0000256" key="11">
    <source>
        <dbReference type="ARBA" id="ARBA00022771"/>
    </source>
</evidence>
<evidence type="ECO:0000256" key="17">
    <source>
        <dbReference type="ARBA" id="ARBA00023140"/>
    </source>
</evidence>
<dbReference type="PANTHER" id="PTHR23350">
    <property type="entry name" value="PEROXISOME ASSEMBLY PROTEIN 10"/>
    <property type="match status" value="1"/>
</dbReference>
<evidence type="ECO:0000256" key="1">
    <source>
        <dbReference type="ARBA" id="ARBA00000900"/>
    </source>
</evidence>
<keyword evidence="9" id="KW-0812">Transmembrane</keyword>
<comment type="caution">
    <text evidence="22">The sequence shown here is derived from an EMBL/GenBank/DDBJ whole genome shotgun (WGS) entry which is preliminary data.</text>
</comment>
<dbReference type="InterPro" id="IPR025654">
    <property type="entry name" value="PEX2/10"/>
</dbReference>
<evidence type="ECO:0000256" key="12">
    <source>
        <dbReference type="ARBA" id="ARBA00022786"/>
    </source>
</evidence>
<dbReference type="GO" id="GO:0061630">
    <property type="term" value="F:ubiquitin protein ligase activity"/>
    <property type="evidence" value="ECO:0007669"/>
    <property type="project" value="UniProtKB-EC"/>
</dbReference>
<keyword evidence="23" id="KW-1185">Reference proteome</keyword>
<dbReference type="Pfam" id="PF13923">
    <property type="entry name" value="zf-C3HC4_2"/>
    <property type="match status" value="1"/>
</dbReference>
<feature type="domain" description="RING-type" evidence="21">
    <location>
        <begin position="160"/>
        <end position="198"/>
    </location>
</feature>
<keyword evidence="17" id="KW-0576">Peroxisome</keyword>
<feature type="region of interest" description="Disordered" evidence="20">
    <location>
        <begin position="40"/>
        <end position="71"/>
    </location>
</feature>
<evidence type="ECO:0000259" key="21">
    <source>
        <dbReference type="PROSITE" id="PS50089"/>
    </source>
</evidence>
<keyword evidence="13" id="KW-0862">Zinc</keyword>
<keyword evidence="7" id="KW-0962">Peroxisome biogenesis</keyword>
<evidence type="ECO:0000256" key="4">
    <source>
        <dbReference type="ARBA" id="ARBA00008704"/>
    </source>
</evidence>
<dbReference type="EC" id="2.3.2.27" evidence="5"/>
<dbReference type="GO" id="GO:0016558">
    <property type="term" value="P:protein import into peroxisome matrix"/>
    <property type="evidence" value="ECO:0007669"/>
    <property type="project" value="InterPro"/>
</dbReference>
<organism evidence="22 23">
    <name type="scientific">Roridomyces roridus</name>
    <dbReference type="NCBI Taxonomy" id="1738132"/>
    <lineage>
        <taxon>Eukaryota</taxon>
        <taxon>Fungi</taxon>
        <taxon>Dikarya</taxon>
        <taxon>Basidiomycota</taxon>
        <taxon>Agaricomycotina</taxon>
        <taxon>Agaricomycetes</taxon>
        <taxon>Agaricomycetidae</taxon>
        <taxon>Agaricales</taxon>
        <taxon>Marasmiineae</taxon>
        <taxon>Mycenaceae</taxon>
        <taxon>Roridomyces</taxon>
    </lineage>
</organism>
<name>A0AAD7BNA9_9AGAR</name>
<keyword evidence="11 19" id="KW-0863">Zinc-finger</keyword>
<dbReference type="Proteomes" id="UP001221142">
    <property type="component" value="Unassembled WGS sequence"/>
</dbReference>
<comment type="subcellular location">
    <subcellularLocation>
        <location evidence="2">Peroxisome membrane</location>
        <topology evidence="2">Multi-pass membrane protein</topology>
    </subcellularLocation>
</comment>
<gene>
    <name evidence="22" type="ORF">FB45DRAFT_1030330</name>
</gene>
<evidence type="ECO:0000256" key="8">
    <source>
        <dbReference type="ARBA" id="ARBA00022679"/>
    </source>
</evidence>
<evidence type="ECO:0000256" key="13">
    <source>
        <dbReference type="ARBA" id="ARBA00022833"/>
    </source>
</evidence>
<comment type="similarity">
    <text evidence="4">Belongs to the pex2/pex10/pex12 family.</text>
</comment>
<evidence type="ECO:0000256" key="20">
    <source>
        <dbReference type="SAM" id="MobiDB-lite"/>
    </source>
</evidence>
<dbReference type="GO" id="GO:0008270">
    <property type="term" value="F:zinc ion binding"/>
    <property type="evidence" value="ECO:0007669"/>
    <property type="project" value="UniProtKB-KW"/>
</dbReference>
<evidence type="ECO:0000313" key="23">
    <source>
        <dbReference type="Proteomes" id="UP001221142"/>
    </source>
</evidence>
<evidence type="ECO:0000256" key="5">
    <source>
        <dbReference type="ARBA" id="ARBA00012483"/>
    </source>
</evidence>
<evidence type="ECO:0000256" key="3">
    <source>
        <dbReference type="ARBA" id="ARBA00004906"/>
    </source>
</evidence>
<evidence type="ECO:0000256" key="9">
    <source>
        <dbReference type="ARBA" id="ARBA00022692"/>
    </source>
</evidence>
<evidence type="ECO:0000256" key="14">
    <source>
        <dbReference type="ARBA" id="ARBA00022927"/>
    </source>
</evidence>
<keyword evidence="12" id="KW-0833">Ubl conjugation pathway</keyword>